<gene>
    <name evidence="2" type="ORF">LUCI_0880</name>
</gene>
<evidence type="ECO:0000313" key="3">
    <source>
        <dbReference type="Proteomes" id="UP000277811"/>
    </source>
</evidence>
<dbReference type="AlphaFoldDB" id="A0A498R4D5"/>
<accession>A0A498R4D5</accession>
<keyword evidence="3" id="KW-1185">Reference proteome</keyword>
<name>A0A498R4D5_9FIRM</name>
<evidence type="ECO:0000256" key="1">
    <source>
        <dbReference type="SAM" id="Coils"/>
    </source>
</evidence>
<evidence type="ECO:0000313" key="2">
    <source>
        <dbReference type="EMBL" id="VBB05670.1"/>
    </source>
</evidence>
<keyword evidence="1" id="KW-0175">Coiled coil</keyword>
<proteinExistence type="predicted"/>
<dbReference type="OrthoDB" id="3034637at2"/>
<reference evidence="2 3" key="1">
    <citation type="submission" date="2018-06" db="EMBL/GenBank/DDBJ databases">
        <authorList>
            <person name="Strepis N."/>
        </authorList>
    </citation>
    <scope>NUCLEOTIDE SEQUENCE [LARGE SCALE GENOMIC DNA]</scope>
    <source>
        <strain evidence="2">LUCI</strain>
    </source>
</reference>
<sequence>MTIEEILDEMENALLDAARLPLTNKRIVEEDDWARLLDDLREALPNEIMEANRIVKERQRILEDAQNQAQNIIDQAKGYIAKLTDENIITQQAQEQANEIVVQARKMAKDLQSDAVAYAGDVFNQLESSLEKSLEIVRLGHANLEQAKKNE</sequence>
<dbReference type="EMBL" id="UPPP01000057">
    <property type="protein sequence ID" value="VBB05670.1"/>
    <property type="molecule type" value="Genomic_DNA"/>
</dbReference>
<organism evidence="2 3">
    <name type="scientific">Lucifera butyrica</name>
    <dbReference type="NCBI Taxonomy" id="1351585"/>
    <lineage>
        <taxon>Bacteria</taxon>
        <taxon>Bacillati</taxon>
        <taxon>Bacillota</taxon>
        <taxon>Negativicutes</taxon>
        <taxon>Veillonellales</taxon>
        <taxon>Veillonellaceae</taxon>
        <taxon>Lucifera</taxon>
    </lineage>
</organism>
<dbReference type="Proteomes" id="UP000277811">
    <property type="component" value="Unassembled WGS sequence"/>
</dbReference>
<protein>
    <recommendedName>
        <fullName evidence="4">ATPase</fullName>
    </recommendedName>
</protein>
<evidence type="ECO:0008006" key="4">
    <source>
        <dbReference type="Google" id="ProtNLM"/>
    </source>
</evidence>
<dbReference type="RefSeq" id="WP_122626645.1">
    <property type="nucleotide sequence ID" value="NZ_UPPP01000057.1"/>
</dbReference>
<feature type="coiled-coil region" evidence="1">
    <location>
        <begin position="48"/>
        <end position="82"/>
    </location>
</feature>